<feature type="domain" description="FAD-binding FR-type" evidence="10">
    <location>
        <begin position="1"/>
        <end position="104"/>
    </location>
</feature>
<keyword evidence="8" id="KW-0411">Iron-sulfur</keyword>
<evidence type="ECO:0000256" key="7">
    <source>
        <dbReference type="ARBA" id="ARBA00023004"/>
    </source>
</evidence>
<keyword evidence="7" id="KW-0408">Iron</keyword>
<dbReference type="PRINTS" id="PR00410">
    <property type="entry name" value="PHEHYDRXLASE"/>
</dbReference>
<dbReference type="EMBL" id="JAOZEW010000005">
    <property type="protein sequence ID" value="MCV9927416.1"/>
    <property type="molecule type" value="Genomic_DNA"/>
</dbReference>
<dbReference type="Gene3D" id="3.10.20.30">
    <property type="match status" value="1"/>
</dbReference>
<dbReference type="AlphaFoldDB" id="A0A9X3BY55"/>
<evidence type="ECO:0000256" key="8">
    <source>
        <dbReference type="ARBA" id="ARBA00023014"/>
    </source>
</evidence>
<dbReference type="RefSeq" id="WP_264205554.1">
    <property type="nucleotide sequence ID" value="NZ_JAOZEW010000005.1"/>
</dbReference>
<evidence type="ECO:0000259" key="9">
    <source>
        <dbReference type="PROSITE" id="PS51085"/>
    </source>
</evidence>
<dbReference type="GO" id="GO:0050660">
    <property type="term" value="F:flavin adenine dinucleotide binding"/>
    <property type="evidence" value="ECO:0007669"/>
    <property type="project" value="TreeGrafter"/>
</dbReference>
<proteinExistence type="predicted"/>
<comment type="caution">
    <text evidence="11">The sequence shown here is derived from an EMBL/GenBank/DDBJ whole genome shotgun (WGS) entry which is preliminary data.</text>
</comment>
<dbReference type="InterPro" id="IPR001041">
    <property type="entry name" value="2Fe-2S_ferredoxin-type"/>
</dbReference>
<comment type="cofactor">
    <cofactor evidence="1">
        <name>FAD</name>
        <dbReference type="ChEBI" id="CHEBI:57692"/>
    </cofactor>
</comment>
<evidence type="ECO:0000256" key="2">
    <source>
        <dbReference type="ARBA" id="ARBA00022630"/>
    </source>
</evidence>
<dbReference type="PROSITE" id="PS51085">
    <property type="entry name" value="2FE2S_FER_2"/>
    <property type="match status" value="1"/>
</dbReference>
<evidence type="ECO:0000256" key="4">
    <source>
        <dbReference type="ARBA" id="ARBA00022723"/>
    </source>
</evidence>
<reference evidence="11" key="1">
    <citation type="submission" date="2022-10" db="EMBL/GenBank/DDBJ databases">
        <title>Two novel species of Flavobacterium.</title>
        <authorList>
            <person name="Liu Q."/>
            <person name="Xin Y.-H."/>
        </authorList>
    </citation>
    <scope>NUCLEOTIDE SEQUENCE</scope>
    <source>
        <strain evidence="11">LS1R49</strain>
    </source>
</reference>
<dbReference type="CDD" id="cd06214">
    <property type="entry name" value="PA_degradation_oxidoreductase_like"/>
    <property type="match status" value="1"/>
</dbReference>
<dbReference type="PROSITE" id="PS51384">
    <property type="entry name" value="FAD_FR"/>
    <property type="match status" value="1"/>
</dbReference>
<protein>
    <submittedName>
        <fullName evidence="11">Ferredoxin--NADP reductase</fullName>
    </submittedName>
</protein>
<dbReference type="Pfam" id="PF00111">
    <property type="entry name" value="Fer2"/>
    <property type="match status" value="1"/>
</dbReference>
<dbReference type="Gene3D" id="2.40.30.10">
    <property type="entry name" value="Translation factors"/>
    <property type="match status" value="1"/>
</dbReference>
<dbReference type="InterPro" id="IPR006058">
    <property type="entry name" value="2Fe2S_fd_BS"/>
</dbReference>
<dbReference type="InterPro" id="IPR039261">
    <property type="entry name" value="FNR_nucleotide-bd"/>
</dbReference>
<keyword evidence="12" id="KW-1185">Reference proteome</keyword>
<keyword evidence="6" id="KW-0560">Oxidoreductase</keyword>
<evidence type="ECO:0000313" key="12">
    <source>
        <dbReference type="Proteomes" id="UP001151079"/>
    </source>
</evidence>
<dbReference type="PROSITE" id="PS00197">
    <property type="entry name" value="2FE2S_FER_1"/>
    <property type="match status" value="1"/>
</dbReference>
<dbReference type="InterPro" id="IPR036010">
    <property type="entry name" value="2Fe-2S_ferredoxin-like_sf"/>
</dbReference>
<evidence type="ECO:0000256" key="5">
    <source>
        <dbReference type="ARBA" id="ARBA00022827"/>
    </source>
</evidence>
<organism evidence="11 12">
    <name type="scientific">Flavobacterium shii</name>
    <dbReference type="NCBI Taxonomy" id="2987687"/>
    <lineage>
        <taxon>Bacteria</taxon>
        <taxon>Pseudomonadati</taxon>
        <taxon>Bacteroidota</taxon>
        <taxon>Flavobacteriia</taxon>
        <taxon>Flavobacteriales</taxon>
        <taxon>Flavobacteriaceae</taxon>
        <taxon>Flavobacterium</taxon>
    </lineage>
</organism>
<feature type="domain" description="2Fe-2S ferredoxin-type" evidence="9">
    <location>
        <begin position="256"/>
        <end position="342"/>
    </location>
</feature>
<dbReference type="InterPro" id="IPR012675">
    <property type="entry name" value="Beta-grasp_dom_sf"/>
</dbReference>
<keyword evidence="2" id="KW-0285">Flavoprotein</keyword>
<dbReference type="SUPFAM" id="SSF52343">
    <property type="entry name" value="Ferredoxin reductase-like, C-terminal NADP-linked domain"/>
    <property type="match status" value="1"/>
</dbReference>
<dbReference type="Proteomes" id="UP001151079">
    <property type="component" value="Unassembled WGS sequence"/>
</dbReference>
<dbReference type="Pfam" id="PF00970">
    <property type="entry name" value="FAD_binding_6"/>
    <property type="match status" value="1"/>
</dbReference>
<dbReference type="CDD" id="cd00207">
    <property type="entry name" value="fer2"/>
    <property type="match status" value="1"/>
</dbReference>
<dbReference type="InterPro" id="IPR008333">
    <property type="entry name" value="Cbr1-like_FAD-bd_dom"/>
</dbReference>
<keyword evidence="3" id="KW-0001">2Fe-2S</keyword>
<evidence type="ECO:0000256" key="3">
    <source>
        <dbReference type="ARBA" id="ARBA00022714"/>
    </source>
</evidence>
<dbReference type="InterPro" id="IPR017927">
    <property type="entry name" value="FAD-bd_FR_type"/>
</dbReference>
<dbReference type="InterPro" id="IPR001433">
    <property type="entry name" value="OxRdtase_FAD/NAD-bd"/>
</dbReference>
<evidence type="ECO:0000313" key="11">
    <source>
        <dbReference type="EMBL" id="MCV9927416.1"/>
    </source>
</evidence>
<dbReference type="InterPro" id="IPR001709">
    <property type="entry name" value="Flavoprot_Pyr_Nucl_cyt_Rdtase"/>
</dbReference>
<accession>A0A9X3BY55</accession>
<keyword evidence="5" id="KW-0274">FAD</keyword>
<name>A0A9X3BY55_9FLAO</name>
<evidence type="ECO:0000256" key="1">
    <source>
        <dbReference type="ARBA" id="ARBA00001974"/>
    </source>
</evidence>
<dbReference type="Pfam" id="PF00175">
    <property type="entry name" value="NAD_binding_1"/>
    <property type="match status" value="1"/>
</dbReference>
<evidence type="ECO:0000256" key="6">
    <source>
        <dbReference type="ARBA" id="ARBA00023002"/>
    </source>
</evidence>
<dbReference type="Gene3D" id="3.40.50.80">
    <property type="entry name" value="Nucleotide-binding domain of ferredoxin-NADP reductase (FNR) module"/>
    <property type="match status" value="1"/>
</dbReference>
<dbReference type="InterPro" id="IPR017938">
    <property type="entry name" value="Riboflavin_synthase-like_b-brl"/>
</dbReference>
<dbReference type="PRINTS" id="PR00371">
    <property type="entry name" value="FPNCR"/>
</dbReference>
<dbReference type="InterPro" id="IPR050415">
    <property type="entry name" value="MRET"/>
</dbReference>
<evidence type="ECO:0000259" key="10">
    <source>
        <dbReference type="PROSITE" id="PS51384"/>
    </source>
</evidence>
<dbReference type="GO" id="GO:0046872">
    <property type="term" value="F:metal ion binding"/>
    <property type="evidence" value="ECO:0007669"/>
    <property type="project" value="UniProtKB-KW"/>
</dbReference>
<gene>
    <name evidence="11" type="ORF">OIU83_07120</name>
</gene>
<sequence>MKSYTLKVQEIRKETDDTVTICFKQPGLKKIKYLSGQYLTLQFRINGRRYIRPYSFSSTPLIDSTLDVTVKRVPGGIVSNYINDTVKVDDVIEVQEPLGDFIFESDNLIKSVVFWGVGSGITPLFSMIKELLTTQSLINIYLVYGNKSNSSVIFKNQLEKLKKIYSERFKIYNFYSKEEFFDDDSHNYQGRIHAGFVEKLINNIQTPTQHFICGPIGLKNTVKGTLLNLGCAEGAIFSEDFEIIKNPEDFKDIKEQNIILNFQGIVNEVKIKKGQSVLEEALESGLELPYSCQTGNCSTCKARLKSGKLKMIGLSKPRNDLNENEFLLCCSYPLTNDVCIEI</sequence>
<dbReference type="GO" id="GO:0051537">
    <property type="term" value="F:2 iron, 2 sulfur cluster binding"/>
    <property type="evidence" value="ECO:0007669"/>
    <property type="project" value="UniProtKB-KW"/>
</dbReference>
<keyword evidence="4" id="KW-0479">Metal-binding</keyword>
<dbReference type="SUPFAM" id="SSF54292">
    <property type="entry name" value="2Fe-2S ferredoxin-like"/>
    <property type="match status" value="1"/>
</dbReference>
<dbReference type="PANTHER" id="PTHR47354">
    <property type="entry name" value="NADH OXIDOREDUCTASE HCR"/>
    <property type="match status" value="1"/>
</dbReference>
<dbReference type="GO" id="GO:0016491">
    <property type="term" value="F:oxidoreductase activity"/>
    <property type="evidence" value="ECO:0007669"/>
    <property type="project" value="UniProtKB-KW"/>
</dbReference>
<dbReference type="PANTHER" id="PTHR47354:SF8">
    <property type="entry name" value="1,2-PHENYLACETYL-COA EPOXIDASE, SUBUNIT E"/>
    <property type="match status" value="1"/>
</dbReference>
<dbReference type="SUPFAM" id="SSF63380">
    <property type="entry name" value="Riboflavin synthase domain-like"/>
    <property type="match status" value="1"/>
</dbReference>